<evidence type="ECO:0000313" key="2">
    <source>
        <dbReference type="Proteomes" id="UP000886885"/>
    </source>
</evidence>
<dbReference type="Proteomes" id="UP000886885">
    <property type="component" value="Chromosome 14D"/>
</dbReference>
<name>A0A8X7YFQ1_POPTO</name>
<reference evidence="1" key="1">
    <citation type="journal article" date="2020" name="bioRxiv">
        <title>Hybrid origin of Populus tomentosa Carr. identified through genome sequencing and phylogenomic analysis.</title>
        <authorList>
            <person name="An X."/>
            <person name="Gao K."/>
            <person name="Chen Z."/>
            <person name="Li J."/>
            <person name="Yang X."/>
            <person name="Yang X."/>
            <person name="Zhou J."/>
            <person name="Guo T."/>
            <person name="Zhao T."/>
            <person name="Huang S."/>
            <person name="Miao D."/>
            <person name="Khan W.U."/>
            <person name="Rao P."/>
            <person name="Ye M."/>
            <person name="Lei B."/>
            <person name="Liao W."/>
            <person name="Wang J."/>
            <person name="Ji L."/>
            <person name="Li Y."/>
            <person name="Guo B."/>
            <person name="Mustafa N.S."/>
            <person name="Li S."/>
            <person name="Yun Q."/>
            <person name="Keller S.R."/>
            <person name="Mao J."/>
            <person name="Zhang R."/>
            <person name="Strauss S.H."/>
        </authorList>
    </citation>
    <scope>NUCLEOTIDE SEQUENCE</scope>
    <source>
        <strain evidence="1">GM15</strain>
        <tissue evidence="1">Leaf</tissue>
    </source>
</reference>
<organism evidence="1 2">
    <name type="scientific">Populus tomentosa</name>
    <name type="common">Chinese white poplar</name>
    <dbReference type="NCBI Taxonomy" id="118781"/>
    <lineage>
        <taxon>Eukaryota</taxon>
        <taxon>Viridiplantae</taxon>
        <taxon>Streptophyta</taxon>
        <taxon>Embryophyta</taxon>
        <taxon>Tracheophyta</taxon>
        <taxon>Spermatophyta</taxon>
        <taxon>Magnoliopsida</taxon>
        <taxon>eudicotyledons</taxon>
        <taxon>Gunneridae</taxon>
        <taxon>Pentapetalae</taxon>
        <taxon>rosids</taxon>
        <taxon>fabids</taxon>
        <taxon>Malpighiales</taxon>
        <taxon>Salicaceae</taxon>
        <taxon>Saliceae</taxon>
        <taxon>Populus</taxon>
    </lineage>
</organism>
<comment type="caution">
    <text evidence="1">The sequence shown here is derived from an EMBL/GenBank/DDBJ whole genome shotgun (WGS) entry which is preliminary data.</text>
</comment>
<keyword evidence="2" id="KW-1185">Reference proteome</keyword>
<evidence type="ECO:0000313" key="1">
    <source>
        <dbReference type="EMBL" id="KAG6748737.1"/>
    </source>
</evidence>
<dbReference type="AlphaFoldDB" id="A0A8X7YFQ1"/>
<gene>
    <name evidence="1" type="ORF">POTOM_048670</name>
</gene>
<accession>A0A8X7YFQ1</accession>
<proteinExistence type="predicted"/>
<dbReference type="PANTHER" id="PTHR36342:SF1">
    <property type="entry name" value="PTB DOMAIN ENGULFMENT ADAPTER"/>
    <property type="match status" value="1"/>
</dbReference>
<dbReference type="PANTHER" id="PTHR36342">
    <property type="entry name" value="PTB DOMAIN ENGULFMENT ADAPTER"/>
    <property type="match status" value="1"/>
</dbReference>
<dbReference type="EMBL" id="JAAWWB010000028">
    <property type="protein sequence ID" value="KAG6748737.1"/>
    <property type="molecule type" value="Genomic_DNA"/>
</dbReference>
<protein>
    <recommendedName>
        <fullName evidence="3">PTB domain-containing engulfment adapter protein 1</fullName>
    </recommendedName>
</protein>
<sequence length="205" mass="22958">MAASLAKATILARGKDEVYVAATPLRATKGPAQLLMSTTYSLNLWDLQHFVVIIKPNLPPPQNSQAIVFDFQPKDPENIYTALAVLSGRAVPGVVLVRKLSKLPRRKCWFVGSSKLDAVDIATKFNSDWRTDLRVGHHDCRDYTNGNNEFLLFIYLFYENPFPHCLCYVTPACLPSLLFLVGLVELLIGEKQVLERLRKNRGGQG</sequence>
<evidence type="ECO:0008006" key="3">
    <source>
        <dbReference type="Google" id="ProtNLM"/>
    </source>
</evidence>